<accession>A0AAW9AHA6</accession>
<organism evidence="2 3">
    <name type="scientific">Sporosarcina thermotolerans</name>
    <dbReference type="NCBI Taxonomy" id="633404"/>
    <lineage>
        <taxon>Bacteria</taxon>
        <taxon>Bacillati</taxon>
        <taxon>Bacillota</taxon>
        <taxon>Bacilli</taxon>
        <taxon>Bacillales</taxon>
        <taxon>Caryophanaceae</taxon>
        <taxon>Sporosarcina</taxon>
    </lineage>
</organism>
<dbReference type="Pfam" id="PF12680">
    <property type="entry name" value="SnoaL_2"/>
    <property type="match status" value="1"/>
</dbReference>
<gene>
    <name evidence="2" type="ORF">QTL97_16755</name>
</gene>
<protein>
    <submittedName>
        <fullName evidence="2">Nuclear transport factor 2 family protein</fullName>
    </submittedName>
</protein>
<dbReference type="SUPFAM" id="SSF54427">
    <property type="entry name" value="NTF2-like"/>
    <property type="match status" value="1"/>
</dbReference>
<evidence type="ECO:0000313" key="3">
    <source>
        <dbReference type="Proteomes" id="UP001271648"/>
    </source>
</evidence>
<dbReference type="RefSeq" id="WP_283734189.1">
    <property type="nucleotide sequence ID" value="NZ_CP125968.1"/>
</dbReference>
<comment type="caution">
    <text evidence="2">The sequence shown here is derived from an EMBL/GenBank/DDBJ whole genome shotgun (WGS) entry which is preliminary data.</text>
</comment>
<dbReference type="EMBL" id="JAUBDJ010000014">
    <property type="protein sequence ID" value="MDW0118578.1"/>
    <property type="molecule type" value="Genomic_DNA"/>
</dbReference>
<feature type="domain" description="SnoaL-like" evidence="1">
    <location>
        <begin position="7"/>
        <end position="112"/>
    </location>
</feature>
<evidence type="ECO:0000313" key="2">
    <source>
        <dbReference type="EMBL" id="MDW0118578.1"/>
    </source>
</evidence>
<dbReference type="AlphaFoldDB" id="A0AAW9AHA6"/>
<dbReference type="Proteomes" id="UP001271648">
    <property type="component" value="Unassembled WGS sequence"/>
</dbReference>
<sequence>MNFEFAKRLMDNFTYERQADALDMFTEDGIFEDFTYDFRVEGMEQLINLFQKFFDPSKSKFKFTAQSYIGDETGGAIEYTSEMQIMMGEGKGQQVKVRGAAVIKLRDGKITRFSDYWDQAGVLRQIGILK</sequence>
<keyword evidence="3" id="KW-1185">Reference proteome</keyword>
<dbReference type="InterPro" id="IPR032710">
    <property type="entry name" value="NTF2-like_dom_sf"/>
</dbReference>
<dbReference type="InterPro" id="IPR037401">
    <property type="entry name" value="SnoaL-like"/>
</dbReference>
<name>A0AAW9AHA6_9BACL</name>
<dbReference type="Gene3D" id="3.10.450.50">
    <property type="match status" value="1"/>
</dbReference>
<evidence type="ECO:0000259" key="1">
    <source>
        <dbReference type="Pfam" id="PF12680"/>
    </source>
</evidence>
<proteinExistence type="predicted"/>
<reference evidence="2 3" key="1">
    <citation type="submission" date="2023-06" db="EMBL/GenBank/DDBJ databases">
        <title>Sporosarcina sp. nov., isolated from Korean traditional fermented seafood 'Jeotgal'.</title>
        <authorList>
            <person name="Yang A.I."/>
            <person name="Shin N.-R."/>
        </authorList>
    </citation>
    <scope>NUCLEOTIDE SEQUENCE [LARGE SCALE GENOMIC DNA]</scope>
    <source>
        <strain evidence="2 3">KCTC43456</strain>
    </source>
</reference>